<organism evidence="2 3">
    <name type="scientific">Prunus yedoensis var. nudiflora</name>
    <dbReference type="NCBI Taxonomy" id="2094558"/>
    <lineage>
        <taxon>Eukaryota</taxon>
        <taxon>Viridiplantae</taxon>
        <taxon>Streptophyta</taxon>
        <taxon>Embryophyta</taxon>
        <taxon>Tracheophyta</taxon>
        <taxon>Spermatophyta</taxon>
        <taxon>Magnoliopsida</taxon>
        <taxon>eudicotyledons</taxon>
        <taxon>Gunneridae</taxon>
        <taxon>Pentapetalae</taxon>
        <taxon>rosids</taxon>
        <taxon>fabids</taxon>
        <taxon>Rosales</taxon>
        <taxon>Rosaceae</taxon>
        <taxon>Amygdaloideae</taxon>
        <taxon>Amygdaleae</taxon>
        <taxon>Prunus</taxon>
    </lineage>
</organism>
<name>A0A314YRS1_PRUYE</name>
<keyword evidence="1" id="KW-0812">Transmembrane</keyword>
<dbReference type="AlphaFoldDB" id="A0A314YRS1"/>
<sequence length="160" mass="18309">MRYVQGKGIDVNDGVFAGLRKGKGVERYRFQVLETSGPLDGVMFGHQGDDLGRTTRVQRKKRRRHIPFRFCLKSLVLSPLVLLFLHSVMATASVAFKSREDHRKQIELGKRVKLEVQRFITRISTGKEHVKRNDKIADGVMSSQHSYIHPCPTLLWGHDT</sequence>
<protein>
    <submittedName>
        <fullName evidence="2">Uncharacterized protein</fullName>
    </submittedName>
</protein>
<keyword evidence="3" id="KW-1185">Reference proteome</keyword>
<comment type="caution">
    <text evidence="2">The sequence shown here is derived from an EMBL/GenBank/DDBJ whole genome shotgun (WGS) entry which is preliminary data.</text>
</comment>
<gene>
    <name evidence="2" type="ORF">Pyn_16246</name>
</gene>
<evidence type="ECO:0000313" key="2">
    <source>
        <dbReference type="EMBL" id="PQQ07458.1"/>
    </source>
</evidence>
<keyword evidence="1" id="KW-1133">Transmembrane helix</keyword>
<dbReference type="EMBL" id="PJQY01000855">
    <property type="protein sequence ID" value="PQQ07458.1"/>
    <property type="molecule type" value="Genomic_DNA"/>
</dbReference>
<accession>A0A314YRS1</accession>
<reference evidence="2 3" key="1">
    <citation type="submission" date="2018-02" db="EMBL/GenBank/DDBJ databases">
        <title>Draft genome of wild Prunus yedoensis var. nudiflora.</title>
        <authorList>
            <person name="Baek S."/>
            <person name="Kim J.-H."/>
            <person name="Choi K."/>
            <person name="Kim G.-B."/>
            <person name="Cho A."/>
            <person name="Jang H."/>
            <person name="Shin C.-H."/>
            <person name="Yu H.-J."/>
            <person name="Mun J.-H."/>
        </authorList>
    </citation>
    <scope>NUCLEOTIDE SEQUENCE [LARGE SCALE GENOMIC DNA]</scope>
    <source>
        <strain evidence="3">cv. Jeju island</strain>
        <tissue evidence="2">Leaf</tissue>
    </source>
</reference>
<proteinExistence type="predicted"/>
<feature type="transmembrane region" description="Helical" evidence="1">
    <location>
        <begin position="70"/>
        <end position="96"/>
    </location>
</feature>
<dbReference type="Proteomes" id="UP000250321">
    <property type="component" value="Unassembled WGS sequence"/>
</dbReference>
<evidence type="ECO:0000313" key="3">
    <source>
        <dbReference type="Proteomes" id="UP000250321"/>
    </source>
</evidence>
<evidence type="ECO:0000256" key="1">
    <source>
        <dbReference type="SAM" id="Phobius"/>
    </source>
</evidence>
<keyword evidence="1" id="KW-0472">Membrane</keyword>